<evidence type="ECO:0000313" key="4">
    <source>
        <dbReference type="EMBL" id="CAF3403922.1"/>
    </source>
</evidence>
<dbReference type="Proteomes" id="UP000663848">
    <property type="component" value="Unassembled WGS sequence"/>
</dbReference>
<dbReference type="Proteomes" id="UP000663872">
    <property type="component" value="Unassembled WGS sequence"/>
</dbReference>
<evidence type="ECO:0000313" key="9">
    <source>
        <dbReference type="EMBL" id="CAF4452908.1"/>
    </source>
</evidence>
<evidence type="ECO:0000313" key="3">
    <source>
        <dbReference type="EMBL" id="CAF3321900.1"/>
    </source>
</evidence>
<evidence type="ECO:0000313" key="2">
    <source>
        <dbReference type="EMBL" id="CAF3076161.1"/>
    </source>
</evidence>
<dbReference type="EMBL" id="CAJNYD010002211">
    <property type="protein sequence ID" value="CAF3403922.1"/>
    <property type="molecule type" value="Genomic_DNA"/>
</dbReference>
<dbReference type="EMBL" id="CAJOBQ010000352">
    <property type="protein sequence ID" value="CAF4335538.1"/>
    <property type="molecule type" value="Genomic_DNA"/>
</dbReference>
<dbReference type="Proteomes" id="UP000663873">
    <property type="component" value="Unassembled WGS sequence"/>
</dbReference>
<dbReference type="EMBL" id="CAJNXB010000609">
    <property type="protein sequence ID" value="CAF3076161.1"/>
    <property type="molecule type" value="Genomic_DNA"/>
</dbReference>
<gene>
    <name evidence="6" type="ORF">FME351_LOCUS19190</name>
    <name evidence="3" type="ORF">GRG538_LOCUS2513</name>
    <name evidence="9" type="ORF">HFQ381_LOCUS24031</name>
    <name evidence="5" type="ORF">KIK155_LOCUS14133</name>
    <name evidence="4" type="ORF">LUA448_LOCUS17858</name>
    <name evidence="11" type="ORF">QYT958_LOCUS30999</name>
    <name evidence="2" type="ORF">TIS948_LOCUS5376</name>
    <name evidence="10" type="ORF">TOA249_LOCUS3948</name>
    <name evidence="8" type="ORF">TSG867_LOCUS8512</name>
    <name evidence="7" type="ORF">UJA718_LOCUS4999</name>
</gene>
<dbReference type="Proteomes" id="UP000663862">
    <property type="component" value="Unassembled WGS sequence"/>
</dbReference>
<dbReference type="EMBL" id="CAJNYV010002402">
    <property type="protein sequence ID" value="CAF3475492.1"/>
    <property type="molecule type" value="Genomic_DNA"/>
</dbReference>
<dbReference type="Proteomes" id="UP000663869">
    <property type="component" value="Unassembled WGS sequence"/>
</dbReference>
<proteinExistence type="predicted"/>
<dbReference type="Proteomes" id="UP000663838">
    <property type="component" value="Unassembled WGS sequence"/>
</dbReference>
<evidence type="ECO:0000313" key="13">
    <source>
        <dbReference type="Proteomes" id="UP000663873"/>
    </source>
</evidence>
<dbReference type="Proteomes" id="UP000663851">
    <property type="component" value="Unassembled WGS sequence"/>
</dbReference>
<evidence type="ECO:0000313" key="6">
    <source>
        <dbReference type="EMBL" id="CAF3545201.1"/>
    </source>
</evidence>
<name>A0A820SMU6_9BILA</name>
<evidence type="ECO:0000313" key="7">
    <source>
        <dbReference type="EMBL" id="CAF4175964.1"/>
    </source>
</evidence>
<sequence>MSTFDYESINKTITTGAIVALVVSTVFGFILCIGTIIIIVCLIKRCNQSSRSRVHEAVLHQPFHYSNYSLPQNSFNTTSTTDHPPVYLSAPPPYQIALLSNNVPNSGFMKPPYR</sequence>
<dbReference type="AlphaFoldDB" id="A0A820SMU6"/>
<dbReference type="EMBL" id="CAJOBS010000145">
    <property type="protein sequence ID" value="CAF4507172.1"/>
    <property type="molecule type" value="Genomic_DNA"/>
</dbReference>
<evidence type="ECO:0000256" key="1">
    <source>
        <dbReference type="SAM" id="Phobius"/>
    </source>
</evidence>
<keyword evidence="13" id="KW-1185">Reference proteome</keyword>
<dbReference type="Proteomes" id="UP000663825">
    <property type="component" value="Unassembled WGS sequence"/>
</dbReference>
<keyword evidence="1" id="KW-0472">Membrane</keyword>
<evidence type="ECO:0000313" key="8">
    <source>
        <dbReference type="EMBL" id="CAF4335538.1"/>
    </source>
</evidence>
<reference evidence="9" key="1">
    <citation type="submission" date="2021-02" db="EMBL/GenBank/DDBJ databases">
        <authorList>
            <person name="Nowell W R."/>
        </authorList>
    </citation>
    <scope>NUCLEOTIDE SEQUENCE</scope>
</reference>
<dbReference type="EMBL" id="CAJOBO010002477">
    <property type="protein sequence ID" value="CAF4452908.1"/>
    <property type="molecule type" value="Genomic_DNA"/>
</dbReference>
<evidence type="ECO:0000313" key="12">
    <source>
        <dbReference type="Proteomes" id="UP000663851"/>
    </source>
</evidence>
<dbReference type="EMBL" id="CAJNYT010000059">
    <property type="protein sequence ID" value="CAF3321900.1"/>
    <property type="molecule type" value="Genomic_DNA"/>
</dbReference>
<keyword evidence="1" id="KW-0812">Transmembrane</keyword>
<evidence type="ECO:0000313" key="5">
    <source>
        <dbReference type="EMBL" id="CAF3475492.1"/>
    </source>
</evidence>
<comment type="caution">
    <text evidence="9">The sequence shown here is derived from an EMBL/GenBank/DDBJ whole genome shotgun (WGS) entry which is preliminary data.</text>
</comment>
<dbReference type="EMBL" id="CAJOBR010012937">
    <property type="protein sequence ID" value="CAF4906968.1"/>
    <property type="molecule type" value="Genomic_DNA"/>
</dbReference>
<evidence type="ECO:0000313" key="11">
    <source>
        <dbReference type="EMBL" id="CAF4906968.1"/>
    </source>
</evidence>
<evidence type="ECO:0000313" key="10">
    <source>
        <dbReference type="EMBL" id="CAF4507172.1"/>
    </source>
</evidence>
<dbReference type="EMBL" id="CAJOBP010000420">
    <property type="protein sequence ID" value="CAF4175964.1"/>
    <property type="molecule type" value="Genomic_DNA"/>
</dbReference>
<protein>
    <submittedName>
        <fullName evidence="9">Uncharacterized protein</fullName>
    </submittedName>
</protein>
<dbReference type="EMBL" id="CAJNYU010002384">
    <property type="protein sequence ID" value="CAF3545201.1"/>
    <property type="molecule type" value="Genomic_DNA"/>
</dbReference>
<feature type="transmembrane region" description="Helical" evidence="1">
    <location>
        <begin position="12"/>
        <end position="43"/>
    </location>
</feature>
<dbReference type="Proteomes" id="UP000663865">
    <property type="component" value="Unassembled WGS sequence"/>
</dbReference>
<dbReference type="Proteomes" id="UP000663833">
    <property type="component" value="Unassembled WGS sequence"/>
</dbReference>
<organism evidence="9 12">
    <name type="scientific">Rotaria socialis</name>
    <dbReference type="NCBI Taxonomy" id="392032"/>
    <lineage>
        <taxon>Eukaryota</taxon>
        <taxon>Metazoa</taxon>
        <taxon>Spiralia</taxon>
        <taxon>Gnathifera</taxon>
        <taxon>Rotifera</taxon>
        <taxon>Eurotatoria</taxon>
        <taxon>Bdelloidea</taxon>
        <taxon>Philodinida</taxon>
        <taxon>Philodinidae</taxon>
        <taxon>Rotaria</taxon>
    </lineage>
</organism>
<accession>A0A820SMU6</accession>
<keyword evidence="1" id="KW-1133">Transmembrane helix</keyword>